<gene>
    <name evidence="2" type="ORF">PENSTE_c010G09895</name>
</gene>
<dbReference type="STRING" id="303698.A0A1V6T8L3"/>
<dbReference type="EMBL" id="MLKD01000010">
    <property type="protein sequence ID" value="OQE22260.1"/>
    <property type="molecule type" value="Genomic_DNA"/>
</dbReference>
<name>A0A1V6T8L3_9EURO</name>
<protein>
    <recommendedName>
        <fullName evidence="1">Heterokaryon incompatibility domain-containing protein</fullName>
    </recommendedName>
</protein>
<comment type="caution">
    <text evidence="2">The sequence shown here is derived from an EMBL/GenBank/DDBJ whole genome shotgun (WGS) entry which is preliminary data.</text>
</comment>
<proteinExistence type="predicted"/>
<dbReference type="OrthoDB" id="2157530at2759"/>
<feature type="domain" description="Heterokaryon incompatibility" evidence="1">
    <location>
        <begin position="41"/>
        <end position="195"/>
    </location>
</feature>
<evidence type="ECO:0000313" key="2">
    <source>
        <dbReference type="EMBL" id="OQE22260.1"/>
    </source>
</evidence>
<organism evidence="2 3">
    <name type="scientific">Penicillium steckii</name>
    <dbReference type="NCBI Taxonomy" id="303698"/>
    <lineage>
        <taxon>Eukaryota</taxon>
        <taxon>Fungi</taxon>
        <taxon>Dikarya</taxon>
        <taxon>Ascomycota</taxon>
        <taxon>Pezizomycotina</taxon>
        <taxon>Eurotiomycetes</taxon>
        <taxon>Eurotiomycetidae</taxon>
        <taxon>Eurotiales</taxon>
        <taxon>Aspergillaceae</taxon>
        <taxon>Penicillium</taxon>
    </lineage>
</organism>
<dbReference type="InterPro" id="IPR010730">
    <property type="entry name" value="HET"/>
</dbReference>
<sequence length="538" mass="61155">MENIAVPKNNPKAPRWLLDLHEWRIQPYNEVPKEILKGEGYGIVSYTWGYIAQWDKPATDKPQGVVWNVPTTSKWTLARAREVMQKIGTRYIWWDWMCVPQGLPKDLTPQLLRAQGEEIGKQLHIYKGSSKSIVWLHSTSWTDTSSLKEVLLLEMSRPGLRDPSAVENYTSKVEDWIHAAQKDERWLKSGWTLQEGVLLSGTCLIDGHGNTLSDSRFYNGTQATVRDLSIPVSSLAFNLASGYFIQSEGHDPDTTRPGDGQFGHLLPKSPESVIWLRRALKNLVQSGLVWFFEYSPLFILAGKHQRMYSVQADSCWALIGAMGLEKIEVSYELPMEEIKRRFLSALVEKYQLMMLFLPFPEFQIEDRGSLTKRAFQWTDIVDGVLLPVGMFLVESHADENLPAEKQPTLQFSDGKFASNELRLKGPNGQTMSLFRLSKDHVSYFRHYRQDSDGLRIVSSSSVDLYDDPLLADEWLLHLWNVDEKEGIRGKACILLLQVDNLGIDDQPVGATFGGMIDVWAPESEKVEVKAIVLRPSQS</sequence>
<dbReference type="Proteomes" id="UP000191285">
    <property type="component" value="Unassembled WGS sequence"/>
</dbReference>
<keyword evidence="3" id="KW-1185">Reference proteome</keyword>
<evidence type="ECO:0000313" key="3">
    <source>
        <dbReference type="Proteomes" id="UP000191285"/>
    </source>
</evidence>
<dbReference type="AlphaFoldDB" id="A0A1V6T8L3"/>
<evidence type="ECO:0000259" key="1">
    <source>
        <dbReference type="Pfam" id="PF06985"/>
    </source>
</evidence>
<dbReference type="Pfam" id="PF06985">
    <property type="entry name" value="HET"/>
    <property type="match status" value="1"/>
</dbReference>
<reference evidence="3" key="1">
    <citation type="journal article" date="2017" name="Nat. Microbiol.">
        <title>Global analysis of biosynthetic gene clusters reveals vast potential of secondary metabolite production in Penicillium species.</title>
        <authorList>
            <person name="Nielsen J.C."/>
            <person name="Grijseels S."/>
            <person name="Prigent S."/>
            <person name="Ji B."/>
            <person name="Dainat J."/>
            <person name="Nielsen K.F."/>
            <person name="Frisvad J.C."/>
            <person name="Workman M."/>
            <person name="Nielsen J."/>
        </authorList>
    </citation>
    <scope>NUCLEOTIDE SEQUENCE [LARGE SCALE GENOMIC DNA]</scope>
    <source>
        <strain evidence="3">IBT 24891</strain>
    </source>
</reference>
<accession>A0A1V6T8L3</accession>